<dbReference type="Proteomes" id="UP001565220">
    <property type="component" value="Unassembled WGS sequence"/>
</dbReference>
<gene>
    <name evidence="1" type="ORF">AB8S09_06050</name>
</gene>
<dbReference type="EMBL" id="JBGFFE010000006">
    <property type="protein sequence ID" value="MEY8763206.1"/>
    <property type="molecule type" value="Genomic_DNA"/>
</dbReference>
<evidence type="ECO:0008006" key="3">
    <source>
        <dbReference type="Google" id="ProtNLM"/>
    </source>
</evidence>
<protein>
    <recommendedName>
        <fullName evidence="3">SH3 domain-containing protein</fullName>
    </recommendedName>
</protein>
<proteinExistence type="predicted"/>
<evidence type="ECO:0000313" key="2">
    <source>
        <dbReference type="Proteomes" id="UP001565220"/>
    </source>
</evidence>
<sequence length="133" mass="15212">MMLAFLFTVLVIAASVILYNFQNKISSQRRQILSLKYENDNLKSKISKEIPKKINVRYITPSQVNALVAVKSNMYLAPISSSSIINILEKNTLLRVHDGIEIMDEFWYEVSIIDSSRINSKGWIKSNCIKINS</sequence>
<organism evidence="1 2">
    <name type="scientific">Clostridium lapidicellarium</name>
    <dbReference type="NCBI Taxonomy" id="3240931"/>
    <lineage>
        <taxon>Bacteria</taxon>
        <taxon>Bacillati</taxon>
        <taxon>Bacillota</taxon>
        <taxon>Clostridia</taxon>
        <taxon>Eubacteriales</taxon>
        <taxon>Clostridiaceae</taxon>
        <taxon>Clostridium</taxon>
    </lineage>
</organism>
<dbReference type="RefSeq" id="WP_294182871.1">
    <property type="nucleotide sequence ID" value="NZ_JBGFFE010000006.1"/>
</dbReference>
<accession>A0ABV4DXI3</accession>
<name>A0ABV4DXI3_9CLOT</name>
<evidence type="ECO:0000313" key="1">
    <source>
        <dbReference type="EMBL" id="MEY8763206.1"/>
    </source>
</evidence>
<reference evidence="1 2" key="1">
    <citation type="submission" date="2024-08" db="EMBL/GenBank/DDBJ databases">
        <title>Clostridium lapicellarii sp. nov., and Clostridium renhuaiense sp. nov., two species isolated from the mud in a fermentation cellar used for producing sauce-flavour Chinese liquors.</title>
        <authorList>
            <person name="Yang F."/>
            <person name="Wang H."/>
            <person name="Chen L.Q."/>
            <person name="Zhou N."/>
            <person name="Lu J.J."/>
            <person name="Pu X.X."/>
            <person name="Wan B."/>
            <person name="Wang L."/>
            <person name="Liu S.J."/>
        </authorList>
    </citation>
    <scope>NUCLEOTIDE SEQUENCE [LARGE SCALE GENOMIC DNA]</scope>
    <source>
        <strain evidence="1 2">MT-113</strain>
    </source>
</reference>
<comment type="caution">
    <text evidence="1">The sequence shown here is derived from an EMBL/GenBank/DDBJ whole genome shotgun (WGS) entry which is preliminary data.</text>
</comment>
<keyword evidence="2" id="KW-1185">Reference proteome</keyword>